<dbReference type="Proteomes" id="UP000001194">
    <property type="component" value="Unassembled WGS sequence"/>
</dbReference>
<dbReference type="HOGENOM" id="CLU_2250595_0_0_1"/>
<protein>
    <submittedName>
        <fullName evidence="2">Predicted protein</fullName>
    </submittedName>
</protein>
<evidence type="ECO:0000256" key="1">
    <source>
        <dbReference type="SAM" id="MobiDB-lite"/>
    </source>
</evidence>
<reference evidence="2 3" key="1">
    <citation type="journal article" date="2008" name="Nature">
        <title>The genome of Laccaria bicolor provides insights into mycorrhizal symbiosis.</title>
        <authorList>
            <person name="Martin F."/>
            <person name="Aerts A."/>
            <person name="Ahren D."/>
            <person name="Brun A."/>
            <person name="Danchin E.G.J."/>
            <person name="Duchaussoy F."/>
            <person name="Gibon J."/>
            <person name="Kohler A."/>
            <person name="Lindquist E."/>
            <person name="Pereda V."/>
            <person name="Salamov A."/>
            <person name="Shapiro H.J."/>
            <person name="Wuyts J."/>
            <person name="Blaudez D."/>
            <person name="Buee M."/>
            <person name="Brokstein P."/>
            <person name="Canbaeck B."/>
            <person name="Cohen D."/>
            <person name="Courty P.E."/>
            <person name="Coutinho P.M."/>
            <person name="Delaruelle C."/>
            <person name="Detter J.C."/>
            <person name="Deveau A."/>
            <person name="DiFazio S."/>
            <person name="Duplessis S."/>
            <person name="Fraissinet-Tachet L."/>
            <person name="Lucic E."/>
            <person name="Frey-Klett P."/>
            <person name="Fourrey C."/>
            <person name="Feussner I."/>
            <person name="Gay G."/>
            <person name="Grimwood J."/>
            <person name="Hoegger P.J."/>
            <person name="Jain P."/>
            <person name="Kilaru S."/>
            <person name="Labbe J."/>
            <person name="Lin Y.C."/>
            <person name="Legue V."/>
            <person name="Le Tacon F."/>
            <person name="Marmeisse R."/>
            <person name="Melayah D."/>
            <person name="Montanini B."/>
            <person name="Muratet M."/>
            <person name="Nehls U."/>
            <person name="Niculita-Hirzel H."/>
            <person name="Oudot-Le Secq M.P."/>
            <person name="Peter M."/>
            <person name="Quesneville H."/>
            <person name="Rajashekar B."/>
            <person name="Reich M."/>
            <person name="Rouhier N."/>
            <person name="Schmutz J."/>
            <person name="Yin T."/>
            <person name="Chalot M."/>
            <person name="Henrissat B."/>
            <person name="Kuees U."/>
            <person name="Lucas S."/>
            <person name="Van de Peer Y."/>
            <person name="Podila G.K."/>
            <person name="Polle A."/>
            <person name="Pukkila P.J."/>
            <person name="Richardson P.M."/>
            <person name="Rouze P."/>
            <person name="Sanders I.R."/>
            <person name="Stajich J.E."/>
            <person name="Tunlid A."/>
            <person name="Tuskan G."/>
            <person name="Grigoriev I.V."/>
        </authorList>
    </citation>
    <scope>NUCLEOTIDE SEQUENCE [LARGE SCALE GENOMIC DNA]</scope>
    <source>
        <strain evidence="3">S238N-H82 / ATCC MYA-4686</strain>
    </source>
</reference>
<dbReference type="EMBL" id="DS547091">
    <property type="protein sequence ID" value="EDR16033.1"/>
    <property type="molecule type" value="Genomic_DNA"/>
</dbReference>
<dbReference type="AlphaFoldDB" id="B0CP19"/>
<evidence type="ECO:0000313" key="3">
    <source>
        <dbReference type="Proteomes" id="UP000001194"/>
    </source>
</evidence>
<dbReference type="GeneID" id="6069076"/>
<dbReference type="RefSeq" id="XP_001874241.1">
    <property type="nucleotide sequence ID" value="XM_001874206.1"/>
</dbReference>
<organism evidence="3">
    <name type="scientific">Laccaria bicolor (strain S238N-H82 / ATCC MYA-4686)</name>
    <name type="common">Bicoloured deceiver</name>
    <name type="synonym">Laccaria laccata var. bicolor</name>
    <dbReference type="NCBI Taxonomy" id="486041"/>
    <lineage>
        <taxon>Eukaryota</taxon>
        <taxon>Fungi</taxon>
        <taxon>Dikarya</taxon>
        <taxon>Basidiomycota</taxon>
        <taxon>Agaricomycotina</taxon>
        <taxon>Agaricomycetes</taxon>
        <taxon>Agaricomycetidae</taxon>
        <taxon>Agaricales</taxon>
        <taxon>Agaricineae</taxon>
        <taxon>Hydnangiaceae</taxon>
        <taxon>Laccaria</taxon>
    </lineage>
</organism>
<feature type="region of interest" description="Disordered" evidence="1">
    <location>
        <begin position="32"/>
        <end position="67"/>
    </location>
</feature>
<proteinExistence type="predicted"/>
<keyword evidence="3" id="KW-1185">Reference proteome</keyword>
<accession>B0CP19</accession>
<dbReference type="KEGG" id="lbc:LACBIDRAFT_301683"/>
<dbReference type="InParanoid" id="B0CP19"/>
<sequence length="104" mass="11681">MGDDKVRTVLQSQTCIRQWRVWCRHDVRKLGGRKPKVADPARKPRAPAKDAQNDSGEDLEAPPFDLPRQALMDVEAPAPPRRLGKSKGESRCFSSTLCYFSDDA</sequence>
<feature type="compositionally biased region" description="Basic and acidic residues" evidence="1">
    <location>
        <begin position="36"/>
        <end position="52"/>
    </location>
</feature>
<gene>
    <name evidence="2" type="ORF">LACBIDRAFT_301683</name>
</gene>
<name>B0CP19_LACBS</name>
<evidence type="ECO:0000313" key="2">
    <source>
        <dbReference type="EMBL" id="EDR16033.1"/>
    </source>
</evidence>